<dbReference type="InterPro" id="IPR000823">
    <property type="entry name" value="Peroxidase_pln"/>
</dbReference>
<dbReference type="GO" id="GO:0140825">
    <property type="term" value="F:lactoperoxidase activity"/>
    <property type="evidence" value="ECO:0007669"/>
    <property type="project" value="UniProtKB-EC"/>
</dbReference>
<feature type="binding site" evidence="13">
    <location>
        <position position="190"/>
    </location>
    <ligand>
        <name>Ca(2+)</name>
        <dbReference type="ChEBI" id="CHEBI:29108"/>
        <label>2</label>
    </ligand>
</feature>
<feature type="site" description="Transition state stabilizer" evidence="14">
    <location>
        <position position="61"/>
    </location>
</feature>
<evidence type="ECO:0000256" key="16">
    <source>
        <dbReference type="RuleBase" id="RU362060"/>
    </source>
</evidence>
<evidence type="ECO:0000256" key="1">
    <source>
        <dbReference type="ARBA" id="ARBA00000189"/>
    </source>
</evidence>
<evidence type="ECO:0000313" key="20">
    <source>
        <dbReference type="Proteomes" id="UP000824469"/>
    </source>
</evidence>
<feature type="binding site" evidence="13">
    <location>
        <position position="243"/>
    </location>
    <ligand>
        <name>Ca(2+)</name>
        <dbReference type="ChEBI" id="CHEBI:29108"/>
        <label>2</label>
    </ligand>
</feature>
<keyword evidence="20" id="KW-1185">Reference proteome</keyword>
<keyword evidence="5 13" id="KW-0479">Metal-binding</keyword>
<evidence type="ECO:0000256" key="2">
    <source>
        <dbReference type="ARBA" id="ARBA00006873"/>
    </source>
</evidence>
<dbReference type="EMBL" id="JAHRHJ020000005">
    <property type="protein sequence ID" value="KAH9314473.1"/>
    <property type="molecule type" value="Genomic_DNA"/>
</dbReference>
<feature type="active site" description="Proton acceptor" evidence="11">
    <location>
        <position position="65"/>
    </location>
</feature>
<feature type="binding site" evidence="12">
    <location>
        <position position="159"/>
    </location>
    <ligand>
        <name>substrate</name>
    </ligand>
</feature>
<evidence type="ECO:0000256" key="10">
    <source>
        <dbReference type="ARBA" id="ARBA00023180"/>
    </source>
</evidence>
<dbReference type="CDD" id="cd00693">
    <property type="entry name" value="secretory_peroxidase"/>
    <property type="match status" value="1"/>
</dbReference>
<evidence type="ECO:0000256" key="14">
    <source>
        <dbReference type="PIRSR" id="PIRSR600823-4"/>
    </source>
</evidence>
<feature type="binding site" evidence="13">
    <location>
        <position position="66"/>
    </location>
    <ligand>
        <name>Ca(2+)</name>
        <dbReference type="ChEBI" id="CHEBI:29108"/>
        <label>1</label>
    </ligand>
</feature>
<evidence type="ECO:0000256" key="5">
    <source>
        <dbReference type="ARBA" id="ARBA00022723"/>
    </source>
</evidence>
<keyword evidence="4 16" id="KW-0349">Heme</keyword>
<feature type="region of interest" description="Disordered" evidence="17">
    <location>
        <begin position="141"/>
        <end position="161"/>
    </location>
</feature>
<name>A0AA38G3A7_TAXCH</name>
<feature type="signal peptide" evidence="16">
    <location>
        <begin position="1"/>
        <end position="23"/>
    </location>
</feature>
<dbReference type="PRINTS" id="PR00461">
    <property type="entry name" value="PLPEROXIDASE"/>
</dbReference>
<evidence type="ECO:0000256" key="11">
    <source>
        <dbReference type="PIRSR" id="PIRSR600823-1"/>
    </source>
</evidence>
<dbReference type="GO" id="GO:0020037">
    <property type="term" value="F:heme binding"/>
    <property type="evidence" value="ECO:0007669"/>
    <property type="project" value="UniProtKB-UniRule"/>
</dbReference>
<dbReference type="FunFam" id="1.10.420.10:FF:000001">
    <property type="entry name" value="Peroxidase"/>
    <property type="match status" value="1"/>
</dbReference>
<dbReference type="PANTHER" id="PTHR31388:SF247">
    <property type="entry name" value="PEROXIDASE"/>
    <property type="match status" value="1"/>
</dbReference>
<evidence type="ECO:0000313" key="19">
    <source>
        <dbReference type="EMBL" id="KAH9314473.1"/>
    </source>
</evidence>
<evidence type="ECO:0000256" key="12">
    <source>
        <dbReference type="PIRSR" id="PIRSR600823-2"/>
    </source>
</evidence>
<feature type="domain" description="Plant heme peroxidase family profile" evidence="18">
    <location>
        <begin position="24"/>
        <end position="315"/>
    </location>
</feature>
<feature type="compositionally biased region" description="Polar residues" evidence="17">
    <location>
        <begin position="148"/>
        <end position="161"/>
    </location>
</feature>
<keyword evidence="8 13" id="KW-0408">Iron</keyword>
<feature type="disulfide bond" evidence="15">
    <location>
        <begin position="34"/>
        <end position="111"/>
    </location>
</feature>
<evidence type="ECO:0000259" key="18">
    <source>
        <dbReference type="PROSITE" id="PS50873"/>
    </source>
</evidence>
<keyword evidence="7 16" id="KW-0560">Oxidoreductase</keyword>
<dbReference type="InterPro" id="IPR010255">
    <property type="entry name" value="Haem_peroxidase_sf"/>
</dbReference>
<evidence type="ECO:0000256" key="9">
    <source>
        <dbReference type="ARBA" id="ARBA00023157"/>
    </source>
</evidence>
<evidence type="ECO:0000256" key="13">
    <source>
        <dbReference type="PIRSR" id="PIRSR600823-3"/>
    </source>
</evidence>
<comment type="cofactor">
    <cofactor evidence="13 16">
        <name>Ca(2+)</name>
        <dbReference type="ChEBI" id="CHEBI:29108"/>
    </cofactor>
    <text evidence="13 16">Binds 2 calcium ions per subunit.</text>
</comment>
<evidence type="ECO:0000256" key="6">
    <source>
        <dbReference type="ARBA" id="ARBA00022837"/>
    </source>
</evidence>
<dbReference type="Proteomes" id="UP000824469">
    <property type="component" value="Unassembled WGS sequence"/>
</dbReference>
<comment type="caution">
    <text evidence="19">The sequence shown here is derived from an EMBL/GenBank/DDBJ whole genome shotgun (WGS) entry which is preliminary data.</text>
</comment>
<proteinExistence type="inferred from homology"/>
<dbReference type="GO" id="GO:0042744">
    <property type="term" value="P:hydrogen peroxide catabolic process"/>
    <property type="evidence" value="ECO:0007669"/>
    <property type="project" value="UniProtKB-KW"/>
</dbReference>
<dbReference type="InterPro" id="IPR033905">
    <property type="entry name" value="Secretory_peroxidase"/>
</dbReference>
<evidence type="ECO:0000256" key="7">
    <source>
        <dbReference type="ARBA" id="ARBA00023002"/>
    </source>
</evidence>
<dbReference type="PROSITE" id="PS50873">
    <property type="entry name" value="PEROXIDASE_4"/>
    <property type="match status" value="1"/>
</dbReference>
<dbReference type="AlphaFoldDB" id="A0AA38G3A7"/>
<organism evidence="19 20">
    <name type="scientific">Taxus chinensis</name>
    <name type="common">Chinese yew</name>
    <name type="synonym">Taxus wallichiana var. chinensis</name>
    <dbReference type="NCBI Taxonomy" id="29808"/>
    <lineage>
        <taxon>Eukaryota</taxon>
        <taxon>Viridiplantae</taxon>
        <taxon>Streptophyta</taxon>
        <taxon>Embryophyta</taxon>
        <taxon>Tracheophyta</taxon>
        <taxon>Spermatophyta</taxon>
        <taxon>Pinopsida</taxon>
        <taxon>Pinidae</taxon>
        <taxon>Conifers II</taxon>
        <taxon>Cupressales</taxon>
        <taxon>Taxaceae</taxon>
        <taxon>Taxus</taxon>
    </lineage>
</organism>
<comment type="function">
    <text evidence="16">Removal of H(2)O(2), oxidation of toxic reductants, biosynthesis and degradation of lignin, suberization, auxin catabolism, response to environmental stresses such as wounding, pathogen attack and oxidative stress.</text>
</comment>
<dbReference type="SUPFAM" id="SSF48113">
    <property type="entry name" value="Heme-dependent peroxidases"/>
    <property type="match status" value="1"/>
</dbReference>
<dbReference type="InterPro" id="IPR019793">
    <property type="entry name" value="Peroxidases_heam-ligand_BS"/>
</dbReference>
<protein>
    <recommendedName>
        <fullName evidence="16">Peroxidase</fullName>
        <ecNumber evidence="16">1.11.1.7</ecNumber>
    </recommendedName>
</protein>
<keyword evidence="16" id="KW-0964">Secreted</keyword>
<keyword evidence="9 15" id="KW-1015">Disulfide bond</keyword>
<dbReference type="Gene3D" id="1.10.420.10">
    <property type="entry name" value="Peroxidase, domain 2"/>
    <property type="match status" value="1"/>
</dbReference>
<dbReference type="InterPro" id="IPR002016">
    <property type="entry name" value="Haem_peroxidase"/>
</dbReference>
<dbReference type="Pfam" id="PF00141">
    <property type="entry name" value="peroxidase"/>
    <property type="match status" value="1"/>
</dbReference>
<accession>A0AA38G3A7</accession>
<dbReference type="Gene3D" id="1.10.520.10">
    <property type="match status" value="1"/>
</dbReference>
<reference evidence="19 20" key="1">
    <citation type="journal article" date="2021" name="Nat. Plants">
        <title>The Taxus genome provides insights into paclitaxel biosynthesis.</title>
        <authorList>
            <person name="Xiong X."/>
            <person name="Gou J."/>
            <person name="Liao Q."/>
            <person name="Li Y."/>
            <person name="Zhou Q."/>
            <person name="Bi G."/>
            <person name="Li C."/>
            <person name="Du R."/>
            <person name="Wang X."/>
            <person name="Sun T."/>
            <person name="Guo L."/>
            <person name="Liang H."/>
            <person name="Lu P."/>
            <person name="Wu Y."/>
            <person name="Zhang Z."/>
            <person name="Ro D.K."/>
            <person name="Shang Y."/>
            <person name="Huang S."/>
            <person name="Yan J."/>
        </authorList>
    </citation>
    <scope>NUCLEOTIDE SEQUENCE [LARGE SCALE GENOMIC DNA]</scope>
    <source>
        <strain evidence="19">Ta-2019</strain>
    </source>
</reference>
<dbReference type="GO" id="GO:0005576">
    <property type="term" value="C:extracellular region"/>
    <property type="evidence" value="ECO:0007669"/>
    <property type="project" value="UniProtKB-SubCell"/>
</dbReference>
<comment type="similarity">
    <text evidence="2">Belongs to the peroxidase family. Ascorbate peroxidase subfamily.</text>
</comment>
<dbReference type="GO" id="GO:0046872">
    <property type="term" value="F:metal ion binding"/>
    <property type="evidence" value="ECO:0007669"/>
    <property type="project" value="UniProtKB-UniRule"/>
</dbReference>
<dbReference type="PROSITE" id="PS00436">
    <property type="entry name" value="PEROXIDASE_2"/>
    <property type="match status" value="1"/>
</dbReference>
<feature type="disulfide bond" evidence="15">
    <location>
        <begin position="196"/>
        <end position="221"/>
    </location>
</feature>
<feature type="disulfide bond" evidence="15">
    <location>
        <begin position="67"/>
        <end position="72"/>
    </location>
</feature>
<dbReference type="PANTHER" id="PTHR31388">
    <property type="entry name" value="PEROXIDASE 72-RELATED"/>
    <property type="match status" value="1"/>
</dbReference>
<keyword evidence="16" id="KW-0376">Hydrogen peroxide</keyword>
<comment type="cofactor">
    <cofactor evidence="13 16">
        <name>heme b</name>
        <dbReference type="ChEBI" id="CHEBI:60344"/>
    </cofactor>
    <text evidence="13 16">Binds 1 heme b (iron(II)-protoporphyrin IX) group per subunit.</text>
</comment>
<keyword evidence="3 16" id="KW-0575">Peroxidase</keyword>
<dbReference type="InterPro" id="IPR019794">
    <property type="entry name" value="Peroxidases_AS"/>
</dbReference>
<comment type="similarity">
    <text evidence="16">Belongs to the peroxidase family. Classical plant (class III) peroxidase subfamily.</text>
</comment>
<dbReference type="EC" id="1.11.1.7" evidence="16"/>
<feature type="binding site" description="axial binding residue" evidence="13">
    <location>
        <position position="189"/>
    </location>
    <ligand>
        <name>heme b</name>
        <dbReference type="ChEBI" id="CHEBI:60344"/>
    </ligand>
    <ligandPart>
        <name>Fe</name>
        <dbReference type="ChEBI" id="CHEBI:18248"/>
    </ligandPart>
</feature>
<feature type="binding site" evidence="13">
    <location>
        <position position="84"/>
    </location>
    <ligand>
        <name>Ca(2+)</name>
        <dbReference type="ChEBI" id="CHEBI:29108"/>
        <label>1</label>
    </ligand>
</feature>
<evidence type="ECO:0000256" key="15">
    <source>
        <dbReference type="PIRSR" id="PIRSR600823-5"/>
    </source>
</evidence>
<dbReference type="GO" id="GO:0006979">
    <property type="term" value="P:response to oxidative stress"/>
    <property type="evidence" value="ECO:0007669"/>
    <property type="project" value="UniProtKB-UniRule"/>
</dbReference>
<feature type="binding site" evidence="13">
    <location>
        <position position="73"/>
    </location>
    <ligand>
        <name>Ca(2+)</name>
        <dbReference type="ChEBI" id="CHEBI:29108"/>
        <label>1</label>
    </ligand>
</feature>
<keyword evidence="6 13" id="KW-0106">Calcium</keyword>
<dbReference type="PROSITE" id="PS00435">
    <property type="entry name" value="PEROXIDASE_1"/>
    <property type="match status" value="1"/>
</dbReference>
<feature type="non-terminal residue" evidence="19">
    <location>
        <position position="315"/>
    </location>
</feature>
<sequence>RKMASGVVSFGIIVVLFLASANAQLSATFYDKSCPNALSIINSGIKKKLGNEPRMGASLLRLHFHDCFAQGCDGSILLDGSSGEKTAGPNLHSVRGFKTIDSIKRNLEAACTGVVSCADILAVAARDSVVQLGGPTWTVPLGRRDSKTSNQNAANNNIPSPTSSLSNLTARFGAQGLSTKDLVALSGAHTIGQVRCTVIRSRIYHDTDIDSAYAKSLQSNCPSSKSGNRNLSPLEDVSPTVFDNNYYKELRKQKGTFHSDQELFSGGSTDSLVTTYSNNEKTFFKDFAAAMVKMGNINPLTGSSGEIRMNCRKAN</sequence>
<evidence type="ECO:0000256" key="8">
    <source>
        <dbReference type="ARBA" id="ARBA00023004"/>
    </source>
</evidence>
<feature type="chain" id="PRO_5041483625" description="Peroxidase" evidence="16">
    <location>
        <begin position="24"/>
        <end position="315"/>
    </location>
</feature>
<evidence type="ECO:0000256" key="4">
    <source>
        <dbReference type="ARBA" id="ARBA00022617"/>
    </source>
</evidence>
<keyword evidence="10" id="KW-0325">Glycoprotein</keyword>
<comment type="subcellular location">
    <subcellularLocation>
        <location evidence="16">Secreted</location>
    </subcellularLocation>
</comment>
<keyword evidence="16" id="KW-0732">Signal</keyword>
<feature type="disulfide bond" evidence="15">
    <location>
        <begin position="117"/>
        <end position="311"/>
    </location>
</feature>
<evidence type="ECO:0000256" key="17">
    <source>
        <dbReference type="SAM" id="MobiDB-lite"/>
    </source>
</evidence>
<evidence type="ECO:0000256" key="3">
    <source>
        <dbReference type="ARBA" id="ARBA00022559"/>
    </source>
</evidence>
<comment type="catalytic activity">
    <reaction evidence="1 16">
        <text>2 a phenolic donor + H2O2 = 2 a phenolic radical donor + 2 H2O</text>
        <dbReference type="Rhea" id="RHEA:56136"/>
        <dbReference type="ChEBI" id="CHEBI:15377"/>
        <dbReference type="ChEBI" id="CHEBI:16240"/>
        <dbReference type="ChEBI" id="CHEBI:139520"/>
        <dbReference type="ChEBI" id="CHEBI:139521"/>
        <dbReference type="EC" id="1.11.1.7"/>
    </reaction>
</comment>
<dbReference type="FunFam" id="1.10.520.10:FF:000009">
    <property type="entry name" value="Peroxidase"/>
    <property type="match status" value="1"/>
</dbReference>
<gene>
    <name evidence="19" type="ORF">KI387_023100</name>
</gene>
<feature type="binding site" evidence="13">
    <location>
        <position position="71"/>
    </location>
    <ligand>
        <name>Ca(2+)</name>
        <dbReference type="ChEBI" id="CHEBI:29108"/>
        <label>1</label>
    </ligand>
</feature>
<feature type="binding site" evidence="13">
    <location>
        <position position="75"/>
    </location>
    <ligand>
        <name>Ca(2+)</name>
        <dbReference type="ChEBI" id="CHEBI:29108"/>
        <label>1</label>
    </ligand>
</feature>
<dbReference type="PRINTS" id="PR00458">
    <property type="entry name" value="PEROXIDASE"/>
</dbReference>